<gene>
    <name evidence="3" type="ORF">B1806_01040</name>
</gene>
<dbReference type="InterPro" id="IPR038673">
    <property type="entry name" value="OprB_sf"/>
</dbReference>
<dbReference type="Proteomes" id="UP000307749">
    <property type="component" value="Unassembled WGS sequence"/>
</dbReference>
<reference evidence="3 4" key="1">
    <citation type="submission" date="2017-02" db="EMBL/GenBank/DDBJ databases">
        <title>Whole genome sequencing of Metallibacterium scheffleri DSM 24874 (T).</title>
        <authorList>
            <person name="Kumar S."/>
            <person name="Patil P."/>
            <person name="Patil P.B."/>
        </authorList>
    </citation>
    <scope>NUCLEOTIDE SEQUENCE [LARGE SCALE GENOMIC DNA]</scope>
    <source>
        <strain evidence="3 4">DSM 24874</strain>
    </source>
</reference>
<comment type="caution">
    <text evidence="3">The sequence shown here is derived from an EMBL/GenBank/DDBJ whole genome shotgun (WGS) entry which is preliminary data.</text>
</comment>
<dbReference type="Gene3D" id="2.40.160.180">
    <property type="entry name" value="Carbohydrate-selective porin OprB"/>
    <property type="match status" value="1"/>
</dbReference>
<dbReference type="GO" id="GO:0015288">
    <property type="term" value="F:porin activity"/>
    <property type="evidence" value="ECO:0007669"/>
    <property type="project" value="InterPro"/>
</dbReference>
<organism evidence="3 4">
    <name type="scientific">Metallibacterium scheffleri</name>
    <dbReference type="NCBI Taxonomy" id="993689"/>
    <lineage>
        <taxon>Bacteria</taxon>
        <taxon>Pseudomonadati</taxon>
        <taxon>Pseudomonadota</taxon>
        <taxon>Gammaproteobacteria</taxon>
        <taxon>Lysobacterales</taxon>
        <taxon>Rhodanobacteraceae</taxon>
        <taxon>Metallibacterium</taxon>
    </lineage>
</organism>
<keyword evidence="4" id="KW-1185">Reference proteome</keyword>
<dbReference type="RefSeq" id="WP_081129721.1">
    <property type="nucleotide sequence ID" value="NZ_LDOS01000002.1"/>
</dbReference>
<dbReference type="GO" id="GO:0016020">
    <property type="term" value="C:membrane"/>
    <property type="evidence" value="ECO:0007669"/>
    <property type="project" value="InterPro"/>
</dbReference>
<evidence type="ECO:0000256" key="2">
    <source>
        <dbReference type="RuleBase" id="RU363072"/>
    </source>
</evidence>
<dbReference type="OrthoDB" id="545475at2"/>
<feature type="signal peptide" evidence="2">
    <location>
        <begin position="1"/>
        <end position="29"/>
    </location>
</feature>
<evidence type="ECO:0000256" key="1">
    <source>
        <dbReference type="ARBA" id="ARBA00008769"/>
    </source>
</evidence>
<dbReference type="InterPro" id="IPR007049">
    <property type="entry name" value="Carb-sel_porin_OprB"/>
</dbReference>
<proteinExistence type="inferred from homology"/>
<feature type="chain" id="PRO_5020819575" evidence="2">
    <location>
        <begin position="30"/>
        <end position="389"/>
    </location>
</feature>
<dbReference type="STRING" id="993689.GCA_002077135_03290"/>
<comment type="similarity">
    <text evidence="1 2">Belongs to the OprB family.</text>
</comment>
<dbReference type="EMBL" id="MWQO01000003">
    <property type="protein sequence ID" value="THD12166.1"/>
    <property type="molecule type" value="Genomic_DNA"/>
</dbReference>
<dbReference type="GO" id="GO:0008643">
    <property type="term" value="P:carbohydrate transport"/>
    <property type="evidence" value="ECO:0007669"/>
    <property type="project" value="InterPro"/>
</dbReference>
<evidence type="ECO:0000313" key="4">
    <source>
        <dbReference type="Proteomes" id="UP000307749"/>
    </source>
</evidence>
<sequence length="389" mass="42774">MRKCAASSQQGWRNLAVLCALLLAPLTHAAAALSSNPRAPIPFVASVPARPWRVRLLWAFDAMDAASGGRARGWKAPALIDLRLTKHGKLQDGMDSYWHVDLIRILGSNPSRDAGDVQTLDNLAARHAWRLYRAFWQVGDVREHWSLRLGWQGYDELFGLVPDGGDLLNSSFGQMPTSSQAGTPIWPQTAPGISARWHPHAFYVMVGLWSGVPRDPGIPQGWNLPRRGDGSLQALELGFDRHGRYKLALGAWALHRVGAARQAHRGVYALADIALLGAGRTRRLGGFVQWGQTQPYQSAVGRYLGAGLRLSTRRHGRVSVGVARALLSSAFRLRHPGDARAETAYELTWRKRIDAHLTLQPDVQYILHPALAPQATHALEIGLRVNGGF</sequence>
<protein>
    <submittedName>
        <fullName evidence="3">Uncharacterized protein</fullName>
    </submittedName>
</protein>
<evidence type="ECO:0000313" key="3">
    <source>
        <dbReference type="EMBL" id="THD12166.1"/>
    </source>
</evidence>
<accession>A0A4S3KT48</accession>
<dbReference type="Pfam" id="PF04966">
    <property type="entry name" value="OprB"/>
    <property type="match status" value="1"/>
</dbReference>
<dbReference type="AlphaFoldDB" id="A0A4S3KT48"/>
<keyword evidence="2" id="KW-0732">Signal</keyword>
<name>A0A4S3KT48_9GAMM</name>